<dbReference type="SUPFAM" id="SSF47031">
    <property type="entry name" value="Second domain of FERM"/>
    <property type="match status" value="1"/>
</dbReference>
<dbReference type="InterPro" id="IPR000387">
    <property type="entry name" value="Tyr_Pase_dom"/>
</dbReference>
<dbReference type="InterPro" id="IPR029021">
    <property type="entry name" value="Prot-tyrosine_phosphatase-like"/>
</dbReference>
<evidence type="ECO:0000256" key="8">
    <source>
        <dbReference type="SAM" id="MobiDB-lite"/>
    </source>
</evidence>
<feature type="compositionally biased region" description="Basic and acidic residues" evidence="8">
    <location>
        <begin position="307"/>
        <end position="316"/>
    </location>
</feature>
<dbReference type="InterPro" id="IPR036034">
    <property type="entry name" value="PDZ_sf"/>
</dbReference>
<feature type="region of interest" description="Disordered" evidence="8">
    <location>
        <begin position="1588"/>
        <end position="1617"/>
    </location>
</feature>
<feature type="region of interest" description="Disordered" evidence="8">
    <location>
        <begin position="287"/>
        <end position="322"/>
    </location>
</feature>
<organism evidence="14 15">
    <name type="scientific">Huso huso</name>
    <name type="common">Beluga</name>
    <name type="synonym">Acipenser huso</name>
    <dbReference type="NCBI Taxonomy" id="61971"/>
    <lineage>
        <taxon>Eukaryota</taxon>
        <taxon>Metazoa</taxon>
        <taxon>Chordata</taxon>
        <taxon>Craniata</taxon>
        <taxon>Vertebrata</taxon>
        <taxon>Euteleostomi</taxon>
        <taxon>Actinopterygii</taxon>
        <taxon>Chondrostei</taxon>
        <taxon>Acipenseriformes</taxon>
        <taxon>Acipenseridae</taxon>
        <taxon>Huso</taxon>
    </lineage>
</organism>
<dbReference type="PROSITE" id="PS50055">
    <property type="entry name" value="TYR_PHOSPHATASE_PTP"/>
    <property type="match status" value="1"/>
</dbReference>
<reference evidence="14 15" key="1">
    <citation type="submission" date="2021-05" db="EMBL/GenBank/DDBJ databases">
        <authorList>
            <person name="Zahm M."/>
            <person name="Klopp C."/>
            <person name="Cabau C."/>
            <person name="Kuhl H."/>
            <person name="Suciu R."/>
            <person name="Ciorpac M."/>
            <person name="Holostenco D."/>
            <person name="Gessner J."/>
            <person name="Wuertz S."/>
            <person name="Hohne C."/>
            <person name="Stock M."/>
            <person name="Gislard M."/>
            <person name="Lluch J."/>
            <person name="Milhes M."/>
            <person name="Lampietro C."/>
            <person name="Lopez Roques C."/>
            <person name="Donnadieu C."/>
            <person name="Du K."/>
            <person name="Schartl M."/>
            <person name="Guiguen Y."/>
        </authorList>
    </citation>
    <scope>NUCLEOTIDE SEQUENCE [LARGE SCALE GENOMIC DNA]</scope>
    <source>
        <strain evidence="14">Hh-F2</strain>
        <tissue evidence="14">Blood</tissue>
    </source>
</reference>
<accession>A0ABR0ZSD6</accession>
<dbReference type="Gene3D" id="3.10.20.90">
    <property type="entry name" value="Phosphatidylinositol 3-kinase Catalytic Subunit, Chain A, domain 1"/>
    <property type="match status" value="1"/>
</dbReference>
<dbReference type="InterPro" id="IPR018979">
    <property type="entry name" value="FERM_N"/>
</dbReference>
<dbReference type="Proteomes" id="UP001369086">
    <property type="component" value="Unassembled WGS sequence"/>
</dbReference>
<gene>
    <name evidence="14" type="ORF">HHUSO_G8642</name>
</gene>
<dbReference type="Pfam" id="PF00595">
    <property type="entry name" value="PDZ"/>
    <property type="match status" value="6"/>
</dbReference>
<dbReference type="Pfam" id="PF00102">
    <property type="entry name" value="Y_phosphatase"/>
    <property type="match status" value="1"/>
</dbReference>
<keyword evidence="15" id="KW-1185">Reference proteome</keyword>
<dbReference type="Pfam" id="PF09379">
    <property type="entry name" value="FERM_N"/>
    <property type="match status" value="1"/>
</dbReference>
<feature type="domain" description="PDZ" evidence="12">
    <location>
        <begin position="763"/>
        <end position="849"/>
    </location>
</feature>
<protein>
    <submittedName>
        <fullName evidence="14">Tyrosine-protein phosphatase non-receptor type 13 isoform X1</fullName>
    </submittedName>
</protein>
<evidence type="ECO:0000259" key="13">
    <source>
        <dbReference type="PROSITE" id="PS51377"/>
    </source>
</evidence>
<feature type="region of interest" description="Disordered" evidence="8">
    <location>
        <begin position="202"/>
        <end position="245"/>
    </location>
</feature>
<dbReference type="CDD" id="cd06695">
    <property type="entry name" value="PDZ3_PTPN13_FRMPD2-like"/>
    <property type="match status" value="1"/>
</dbReference>
<dbReference type="InterPro" id="IPR019749">
    <property type="entry name" value="Band_41_domain"/>
</dbReference>
<dbReference type="InterPro" id="IPR001478">
    <property type="entry name" value="PDZ"/>
</dbReference>
<dbReference type="SUPFAM" id="SSF50156">
    <property type="entry name" value="PDZ domain-like"/>
    <property type="match status" value="6"/>
</dbReference>
<dbReference type="Gene3D" id="1.20.80.10">
    <property type="match status" value="1"/>
</dbReference>
<dbReference type="CDD" id="cd06696">
    <property type="entry name" value="PDZ4_PTPN13-like"/>
    <property type="match status" value="1"/>
</dbReference>
<dbReference type="SMART" id="SM00404">
    <property type="entry name" value="PTPc_motif"/>
    <property type="match status" value="1"/>
</dbReference>
<dbReference type="InterPro" id="IPR003595">
    <property type="entry name" value="Tyr_Pase_cat"/>
</dbReference>
<dbReference type="InterPro" id="IPR000299">
    <property type="entry name" value="FERM_domain"/>
</dbReference>
<dbReference type="PRINTS" id="PR00935">
    <property type="entry name" value="BAND41"/>
</dbReference>
<dbReference type="SUPFAM" id="SSF54236">
    <property type="entry name" value="Ubiquitin-like"/>
    <property type="match status" value="1"/>
</dbReference>
<dbReference type="Gene3D" id="1.10.510.10">
    <property type="entry name" value="Transferase(Phosphotransferase) domain 1"/>
    <property type="match status" value="1"/>
</dbReference>
<evidence type="ECO:0000313" key="15">
    <source>
        <dbReference type="Proteomes" id="UP001369086"/>
    </source>
</evidence>
<keyword evidence="4" id="KW-0963">Cytoplasm</keyword>
<dbReference type="SMART" id="SM00228">
    <property type="entry name" value="PDZ"/>
    <property type="match status" value="6"/>
</dbReference>
<evidence type="ECO:0000256" key="4">
    <source>
        <dbReference type="ARBA" id="ARBA00022490"/>
    </source>
</evidence>
<feature type="region of interest" description="Disordered" evidence="8">
    <location>
        <begin position="1351"/>
        <end position="1376"/>
    </location>
</feature>
<name>A0ABR0ZSD6_HUSHU</name>
<dbReference type="PROSITE" id="PS51377">
    <property type="entry name" value="KIND"/>
    <property type="match status" value="1"/>
</dbReference>
<feature type="region of interest" description="Disordered" evidence="8">
    <location>
        <begin position="1316"/>
        <end position="1336"/>
    </location>
</feature>
<sequence>MSNTFVTLAEVLEARRGPLEEDEIWSLLLRTAESLPDASYKGHKNICNIISPGSLLLSANGQLAFKNNALGEDLCPFKAPEVIQGRASTTHLAIEKMLVYSLGMTLYWCVDYHVPQNQPIKLSDPLNCLLLSMCEDMAQRRLNLQTILEVCEIHNKTSVLHEPSRVIKQLVEEVLQNSVDHVSLSENPVPMGDRTQIIRQRLHGSHRPHSGYSDTSRASGESLSTDTETKQGNTHQPSAWASDSKRLTASSFMACPDRATMGIQQSANSCGWMNRNSLLEVLHHSEAGSPGTADYSANPPKRKAKHLGPEFHRKPGEPQTSLELSGSIVTKKGKSGSSQRDLSVIMPNGQCIEVKCDIKSKARDVFDLVVAHANLVEHFYFGLAFIDDNEFFFVDHETKLSKVVPEGWKKGAPVRFTLFLRIKFFVDNISFIQHRLTRHQHYLQLRKDILEERLYCNDETALQLGAIALQAEYGDYLPGVYGKNYFQLEHYIPGSVMEKMALTCLKEELPRLHANYSRLSAEEAEIEYLKVLQQLPEYGVLFHRVAREKKVVPGHLVLGICAKGIIVYEVKNNSRIASLRFQWRETESISSSRRKFTVESSSSGKKHVFLTESSKISKYLLSLCSAQHKFQNEMNSRQLTLNPPTEENKYTALEESISRYAARHKGLAQRLSCSESVLNPSHLNPMPGDMMSKSCDDISVEMETGSGDEPQIWSISDALSHLETYSSVQKKESHFDGAPSHSSHPILNGSQNKIALPEREIICATLKKDPKLGLGFIIVGEDKTRKLDLGIFIASIIPGGPADKDGRIKPGGRLISLNKASLEGVTFSTAAGILQNSPEEVELIISQSKNQITPQWSKKHKVQGNHCNIEGKYDSQTTLTTENHLSLNELETITPCSGTKVHVDRIMDTQDGGPESVLKDNVKPREVYCVELRKIDGSLGISVTGGVNTSVRQGGIYIKTIVPQGAGDRDGRIRKGDRLLEVDGVSLQGITHKQAVECLKRTGEVVQLLLQRGQHTAAESHSPGTKRAPAAFHVSQMRKDSYAAVSMATPLSVNVKDYSFVTDDNTFEVTLKKNISGIGFSFLQMESLLGDGGGIIRIKRLFPGQPAEESGKIEVGDVILAVNGESVKGLSYQKVLHLLRGAPATVTLSLCRPACGVLPEIDTHAMTPAPSPIKEIKSRLAAFHQTDVTIHEYKCTLQQQNEERAQYREGHSKEPGQLEDFTVSDCDSGSELDEGNAAFSHCIATPPHEGIHFRRLKGNTSPTCTALAEDVRQNCYSECDLNEICESSTTEDMDATITFSQRGKALLDEEYLTISSTSVTPPSCSSGTPSTLISTPQPQALAPSLQAQIQVEQPPNSSDEWEDLEEEKEEKQKNGFSQEFELSVTLAKSHSGSFGFTIVRSKLDGCYYIRDILDNPAKADGRLRAGDRLIVVNGQDVTYVSHEDAMSVLRCTPNKLMMTIGRVVQNLRAPPCPENIPDVVLVRSPSGQLGIKLTGGIGSKWQGIYILEVVPSSPASEEGSLQPNDKILYICGKCTMGMSLEDAVKACESATRKVKIKATRDDQPVVPKGKWNGLFDWKKEMKLFARSEDQGPLKQEQLSEDTKQLDEDTANSRQRLSSASEHESCIIQIEFKKPERGGFGFALVGGNNGSVLKVKAISPGSVSDLDGRLKVGDILLEVNDDIVSGLSHSKVVEILRKAEGAVKLTVCRNILADSTSENHTMQTTYTNTEQLVNDHCKGQGGPANTDVKPNFKTMQALEKEEAEEYTNSDVSVPAHQQNSSSALCVPDILQPNTDRSLGPRSYMYHETKIKEKKNSDSDGWSSDEDPPHSSFREFLPSTGKMIVSEEELSRLSVVNPLRNGLYSGSSLCVLIQILQQQLDQQQPHKEFMALEHLKPIDNCLVGKALENRDKNRYRDILPYDKTRVPVGEQEDYINASYIKMSVGPKEYFYISSQGPLPGTIDVFWQMVWENKSDVIAMMTQEVEHGKVKCHKYWPDQLNKPMETNKYQLILDNYQILDYFQIQIIRMIEKESGNTHVVKHLKFTTWPDHGTPRSSEHLVRFIRYMRSVQQSGPGVVHCSAGIGRCGVLICIDVILSLIEKDFDINVREIVKEMRQQRHGMIQTRDQYKFCYKVLVEVLQGILELHGNQQQQQKLF</sequence>
<feature type="domain" description="PDZ" evidence="12">
    <location>
        <begin position="929"/>
        <end position="1014"/>
    </location>
</feature>
<proteinExistence type="inferred from homology"/>
<dbReference type="CDD" id="cd13187">
    <property type="entry name" value="FERM_C_PTPH13"/>
    <property type="match status" value="1"/>
</dbReference>
<feature type="domain" description="PDZ" evidence="12">
    <location>
        <begin position="1383"/>
        <end position="1464"/>
    </location>
</feature>
<evidence type="ECO:0000256" key="3">
    <source>
        <dbReference type="ARBA" id="ARBA00009649"/>
    </source>
</evidence>
<dbReference type="Gene3D" id="2.30.42.10">
    <property type="match status" value="6"/>
</dbReference>
<feature type="compositionally biased region" description="Acidic residues" evidence="8">
    <location>
        <begin position="1359"/>
        <end position="1368"/>
    </location>
</feature>
<dbReference type="Gene3D" id="3.90.190.10">
    <property type="entry name" value="Protein tyrosine phosphatase superfamily"/>
    <property type="match status" value="1"/>
</dbReference>
<dbReference type="SMART" id="SM00194">
    <property type="entry name" value="PTPc"/>
    <property type="match status" value="1"/>
</dbReference>
<comment type="similarity">
    <text evidence="3">Belongs to the protein-tyrosine phosphatase family. Non-receptor class subfamily.</text>
</comment>
<feature type="domain" description="PDZ" evidence="12">
    <location>
        <begin position="1628"/>
        <end position="1710"/>
    </location>
</feature>
<dbReference type="Pfam" id="PF16474">
    <property type="entry name" value="KIND"/>
    <property type="match status" value="1"/>
</dbReference>
<dbReference type="Gene3D" id="2.30.29.30">
    <property type="entry name" value="Pleckstrin-homology domain (PH domain)/Phosphotyrosine-binding domain (PTB)"/>
    <property type="match status" value="1"/>
</dbReference>
<dbReference type="InterPro" id="IPR019748">
    <property type="entry name" value="FERM_central"/>
</dbReference>
<feature type="compositionally biased region" description="Polar residues" evidence="8">
    <location>
        <begin position="212"/>
        <end position="245"/>
    </location>
</feature>
<keyword evidence="6" id="KW-0206">Cytoskeleton</keyword>
<dbReference type="PANTHER" id="PTHR46900">
    <property type="entry name" value="TYROSINE-PROTEIN PHOSPHATASE NON-RECEPTOR TYPE 13"/>
    <property type="match status" value="1"/>
</dbReference>
<dbReference type="SMART" id="SM00750">
    <property type="entry name" value="KIND"/>
    <property type="match status" value="1"/>
</dbReference>
<dbReference type="PRINTS" id="PR00700">
    <property type="entry name" value="PRTYPHPHTASE"/>
</dbReference>
<feature type="domain" description="KIND" evidence="13">
    <location>
        <begin position="6"/>
        <end position="181"/>
    </location>
</feature>
<evidence type="ECO:0000256" key="6">
    <source>
        <dbReference type="ARBA" id="ARBA00023212"/>
    </source>
</evidence>
<dbReference type="Pfam" id="PF00373">
    <property type="entry name" value="FERM_M"/>
    <property type="match status" value="1"/>
</dbReference>
<comment type="caution">
    <text evidence="14">The sequence shown here is derived from an EMBL/GenBank/DDBJ whole genome shotgun (WGS) entry which is preliminary data.</text>
</comment>
<evidence type="ECO:0000259" key="9">
    <source>
        <dbReference type="PROSITE" id="PS50055"/>
    </source>
</evidence>
<evidence type="ECO:0000313" key="14">
    <source>
        <dbReference type="EMBL" id="KAK6487456.1"/>
    </source>
</evidence>
<dbReference type="InterPro" id="IPR011993">
    <property type="entry name" value="PH-like_dom_sf"/>
</dbReference>
<feature type="domain" description="FERM" evidence="11">
    <location>
        <begin position="340"/>
        <end position="635"/>
    </location>
</feature>
<dbReference type="SMART" id="SM00295">
    <property type="entry name" value="B41"/>
    <property type="match status" value="1"/>
</dbReference>
<dbReference type="InterPro" id="IPR016130">
    <property type="entry name" value="Tyr_Pase_AS"/>
</dbReference>
<dbReference type="PANTHER" id="PTHR46900:SF4">
    <property type="entry name" value="FERM AND PDZ DOMAIN CONTAINING 2"/>
    <property type="match status" value="1"/>
</dbReference>
<dbReference type="InterPro" id="IPR018980">
    <property type="entry name" value="FERM_PH-like_C"/>
</dbReference>
<dbReference type="PROSITE" id="PS50056">
    <property type="entry name" value="TYR_PHOSPHATASE_2"/>
    <property type="match status" value="1"/>
</dbReference>
<dbReference type="PROSITE" id="PS00383">
    <property type="entry name" value="TYR_PHOSPHATASE_1"/>
    <property type="match status" value="1"/>
</dbReference>
<dbReference type="InterPro" id="IPR035963">
    <property type="entry name" value="FERM_2"/>
</dbReference>
<dbReference type="InterPro" id="IPR052074">
    <property type="entry name" value="NonRcpt_TyrProt_Phosphatase"/>
</dbReference>
<keyword evidence="7" id="KW-0539">Nucleus</keyword>
<feature type="region of interest" description="Disordered" evidence="8">
    <location>
        <begin position="1810"/>
        <end position="1833"/>
    </location>
</feature>
<dbReference type="InterPro" id="IPR011019">
    <property type="entry name" value="KIND_dom"/>
</dbReference>
<evidence type="ECO:0000256" key="7">
    <source>
        <dbReference type="ARBA" id="ARBA00023242"/>
    </source>
</evidence>
<dbReference type="InterPro" id="IPR000242">
    <property type="entry name" value="PTP_cat"/>
</dbReference>
<dbReference type="SUPFAM" id="SSF50729">
    <property type="entry name" value="PH domain-like"/>
    <property type="match status" value="1"/>
</dbReference>
<feature type="domain" description="PDZ" evidence="12">
    <location>
        <begin position="1478"/>
        <end position="1562"/>
    </location>
</feature>
<dbReference type="CDD" id="cd06792">
    <property type="entry name" value="PDZ2-PTPN13_FRMPD2-like"/>
    <property type="match status" value="1"/>
</dbReference>
<evidence type="ECO:0000256" key="1">
    <source>
        <dbReference type="ARBA" id="ARBA00004123"/>
    </source>
</evidence>
<evidence type="ECO:0000256" key="2">
    <source>
        <dbReference type="ARBA" id="ARBA00004245"/>
    </source>
</evidence>
<keyword evidence="5" id="KW-0677">Repeat</keyword>
<feature type="domain" description="PDZ" evidence="12">
    <location>
        <begin position="1068"/>
        <end position="1154"/>
    </location>
</feature>
<dbReference type="CDD" id="cd14473">
    <property type="entry name" value="FERM_B-lobe"/>
    <property type="match status" value="1"/>
</dbReference>
<dbReference type="PROSITE" id="PS50057">
    <property type="entry name" value="FERM_3"/>
    <property type="match status" value="1"/>
</dbReference>
<dbReference type="InterPro" id="IPR029071">
    <property type="entry name" value="Ubiquitin-like_domsf"/>
</dbReference>
<dbReference type="SMART" id="SM01196">
    <property type="entry name" value="FERM_C"/>
    <property type="match status" value="1"/>
</dbReference>
<feature type="domain" description="Tyrosine-protein phosphatase" evidence="9">
    <location>
        <begin position="1883"/>
        <end position="2136"/>
    </location>
</feature>
<dbReference type="EMBL" id="JAHFZB010000007">
    <property type="protein sequence ID" value="KAK6487456.1"/>
    <property type="molecule type" value="Genomic_DNA"/>
</dbReference>
<dbReference type="InterPro" id="IPR014352">
    <property type="entry name" value="FERM/acyl-CoA-bd_prot_sf"/>
</dbReference>
<evidence type="ECO:0000259" key="12">
    <source>
        <dbReference type="PROSITE" id="PS50106"/>
    </source>
</evidence>
<feature type="domain" description="Tyrosine specific protein phosphatases" evidence="10">
    <location>
        <begin position="2058"/>
        <end position="2127"/>
    </location>
</feature>
<comment type="subcellular location">
    <subcellularLocation>
        <location evidence="2">Cytoplasm</location>
        <location evidence="2">Cytoskeleton</location>
    </subcellularLocation>
    <subcellularLocation>
        <location evidence="1">Nucleus</location>
    </subcellularLocation>
</comment>
<dbReference type="CDD" id="cd23060">
    <property type="entry name" value="PDZ5_DrPTPN13-like"/>
    <property type="match status" value="1"/>
</dbReference>
<evidence type="ECO:0000256" key="5">
    <source>
        <dbReference type="ARBA" id="ARBA00022737"/>
    </source>
</evidence>
<evidence type="ECO:0000259" key="10">
    <source>
        <dbReference type="PROSITE" id="PS50056"/>
    </source>
</evidence>
<dbReference type="PROSITE" id="PS50106">
    <property type="entry name" value="PDZ"/>
    <property type="match status" value="6"/>
</dbReference>
<dbReference type="Pfam" id="PF09380">
    <property type="entry name" value="FERM_C"/>
    <property type="match status" value="1"/>
</dbReference>
<dbReference type="SUPFAM" id="SSF52799">
    <property type="entry name" value="(Phosphotyrosine protein) phosphatases II"/>
    <property type="match status" value="1"/>
</dbReference>
<evidence type="ECO:0000259" key="11">
    <source>
        <dbReference type="PROSITE" id="PS50057"/>
    </source>
</evidence>